<sequence>MFDTMTFTKILGGFCGAFLIFLLGKWAAETIYHTGGGHGEGEHAQGYAIEVASAEDAGGGEDGPSFEELMASADASKGAKVFGKCKACHKLEDGANATGPYLYGVVGRAVASADGFGYSGSLKPVADTWTPENLNHFLESPKGFAPGTTMSFSGLKKAEDRANLIAYLESVGG</sequence>
<evidence type="ECO:0000256" key="10">
    <source>
        <dbReference type="ARBA" id="ARBA00023136"/>
    </source>
</evidence>
<feature type="domain" description="Cytochrome c" evidence="12">
    <location>
        <begin position="73"/>
        <end position="172"/>
    </location>
</feature>
<evidence type="ECO:0000256" key="6">
    <source>
        <dbReference type="ARBA" id="ARBA00022723"/>
    </source>
</evidence>
<keyword evidence="6 11" id="KW-0479">Metal-binding</keyword>
<keyword evidence="10" id="KW-0472">Membrane</keyword>
<evidence type="ECO:0000256" key="3">
    <source>
        <dbReference type="ARBA" id="ARBA00022475"/>
    </source>
</evidence>
<dbReference type="EMBL" id="DMVW01000214">
    <property type="protein sequence ID" value="HAR54550.1"/>
    <property type="molecule type" value="Genomic_DNA"/>
</dbReference>
<dbReference type="Pfam" id="PF00034">
    <property type="entry name" value="Cytochrom_C"/>
    <property type="match status" value="1"/>
</dbReference>
<evidence type="ECO:0000256" key="8">
    <source>
        <dbReference type="ARBA" id="ARBA00022989"/>
    </source>
</evidence>
<reference evidence="13 14" key="1">
    <citation type="journal article" date="2018" name="Nat. Biotechnol.">
        <title>A standardized bacterial taxonomy based on genome phylogeny substantially revises the tree of life.</title>
        <authorList>
            <person name="Parks D.H."/>
            <person name="Chuvochina M."/>
            <person name="Waite D.W."/>
            <person name="Rinke C."/>
            <person name="Skarshewski A."/>
            <person name="Chaumeil P.A."/>
            <person name="Hugenholtz P."/>
        </authorList>
    </citation>
    <scope>NUCLEOTIDE SEQUENCE [LARGE SCALE GENOMIC DNA]</scope>
    <source>
        <strain evidence="13">UBA9169</strain>
    </source>
</reference>
<evidence type="ECO:0000256" key="7">
    <source>
        <dbReference type="ARBA" id="ARBA00022982"/>
    </source>
</evidence>
<dbReference type="PANTHER" id="PTHR11961">
    <property type="entry name" value="CYTOCHROME C"/>
    <property type="match status" value="1"/>
</dbReference>
<keyword evidence="4 11" id="KW-0349">Heme</keyword>
<keyword evidence="8" id="KW-1133">Transmembrane helix</keyword>
<dbReference type="GO" id="GO:0009055">
    <property type="term" value="F:electron transfer activity"/>
    <property type="evidence" value="ECO:0007669"/>
    <property type="project" value="InterPro"/>
</dbReference>
<evidence type="ECO:0000256" key="5">
    <source>
        <dbReference type="ARBA" id="ARBA00022692"/>
    </source>
</evidence>
<comment type="subcellular location">
    <subcellularLocation>
        <location evidence="1">Cell membrane</location>
        <topology evidence="1">Single-pass membrane protein</topology>
    </subcellularLocation>
</comment>
<dbReference type="InterPro" id="IPR009056">
    <property type="entry name" value="Cyt_c-like_dom"/>
</dbReference>
<dbReference type="InterPro" id="IPR036909">
    <property type="entry name" value="Cyt_c-like_dom_sf"/>
</dbReference>
<evidence type="ECO:0000259" key="12">
    <source>
        <dbReference type="PROSITE" id="PS51007"/>
    </source>
</evidence>
<dbReference type="InterPro" id="IPR002327">
    <property type="entry name" value="Cyt_c_1A/1B"/>
</dbReference>
<dbReference type="GO" id="GO:0020037">
    <property type="term" value="F:heme binding"/>
    <property type="evidence" value="ECO:0007669"/>
    <property type="project" value="InterPro"/>
</dbReference>
<protein>
    <submittedName>
        <fullName evidence="13">Cytochrome c family protein</fullName>
    </submittedName>
</protein>
<keyword evidence="2" id="KW-0813">Transport</keyword>
<dbReference type="GO" id="GO:0005886">
    <property type="term" value="C:plasma membrane"/>
    <property type="evidence" value="ECO:0007669"/>
    <property type="project" value="UniProtKB-SubCell"/>
</dbReference>
<dbReference type="AlphaFoldDB" id="A0A348WJ38"/>
<keyword evidence="9 11" id="KW-0408">Iron</keyword>
<evidence type="ECO:0000313" key="13">
    <source>
        <dbReference type="EMBL" id="HAR54550.1"/>
    </source>
</evidence>
<dbReference type="PROSITE" id="PS51007">
    <property type="entry name" value="CYTC"/>
    <property type="match status" value="1"/>
</dbReference>
<proteinExistence type="predicted"/>
<dbReference type="Gene3D" id="1.10.760.10">
    <property type="entry name" value="Cytochrome c-like domain"/>
    <property type="match status" value="1"/>
</dbReference>
<accession>A0A348WJ38</accession>
<gene>
    <name evidence="13" type="ORF">DCS45_22150</name>
</gene>
<name>A0A348WJ38_9RHOB</name>
<evidence type="ECO:0000313" key="14">
    <source>
        <dbReference type="Proteomes" id="UP000264719"/>
    </source>
</evidence>
<dbReference type="Proteomes" id="UP000264719">
    <property type="component" value="Unassembled WGS sequence"/>
</dbReference>
<dbReference type="SUPFAM" id="SSF46626">
    <property type="entry name" value="Cytochrome c"/>
    <property type="match status" value="1"/>
</dbReference>
<keyword evidence="3" id="KW-1003">Cell membrane</keyword>
<evidence type="ECO:0000256" key="11">
    <source>
        <dbReference type="PROSITE-ProRule" id="PRU00433"/>
    </source>
</evidence>
<dbReference type="PRINTS" id="PR00604">
    <property type="entry name" value="CYTCHRMECIAB"/>
</dbReference>
<evidence type="ECO:0000256" key="1">
    <source>
        <dbReference type="ARBA" id="ARBA00004162"/>
    </source>
</evidence>
<comment type="caution">
    <text evidence="13">The sequence shown here is derived from an EMBL/GenBank/DDBJ whole genome shotgun (WGS) entry which is preliminary data.</text>
</comment>
<dbReference type="FunFam" id="1.10.760.10:FF:000026">
    <property type="entry name" value="Cytochrome C, membrane-bound"/>
    <property type="match status" value="1"/>
</dbReference>
<evidence type="ECO:0000256" key="2">
    <source>
        <dbReference type="ARBA" id="ARBA00022448"/>
    </source>
</evidence>
<evidence type="ECO:0000256" key="4">
    <source>
        <dbReference type="ARBA" id="ARBA00022617"/>
    </source>
</evidence>
<organism evidence="13 14">
    <name type="scientific">Roseovarius nubinhibens</name>
    <dbReference type="NCBI Taxonomy" id="314263"/>
    <lineage>
        <taxon>Bacteria</taxon>
        <taxon>Pseudomonadati</taxon>
        <taxon>Pseudomonadota</taxon>
        <taxon>Alphaproteobacteria</taxon>
        <taxon>Rhodobacterales</taxon>
        <taxon>Roseobacteraceae</taxon>
        <taxon>Roseovarius</taxon>
    </lineage>
</organism>
<dbReference type="GO" id="GO:0046872">
    <property type="term" value="F:metal ion binding"/>
    <property type="evidence" value="ECO:0007669"/>
    <property type="project" value="UniProtKB-KW"/>
</dbReference>
<dbReference type="RefSeq" id="WP_009813899.1">
    <property type="nucleotide sequence ID" value="NZ_CAXAXR010000013.1"/>
</dbReference>
<evidence type="ECO:0000256" key="9">
    <source>
        <dbReference type="ARBA" id="ARBA00023004"/>
    </source>
</evidence>
<keyword evidence="5" id="KW-0812">Transmembrane</keyword>
<keyword evidence="7" id="KW-0249">Electron transport</keyword>